<dbReference type="Proteomes" id="UP000192727">
    <property type="component" value="Chromosome"/>
</dbReference>
<dbReference type="EMBL" id="CP020557">
    <property type="protein sequence ID" value="ARF67989.1"/>
    <property type="molecule type" value="Genomic_DNA"/>
</dbReference>
<evidence type="ECO:0000256" key="1">
    <source>
        <dbReference type="SAM" id="Coils"/>
    </source>
</evidence>
<protein>
    <submittedName>
        <fullName evidence="3">Uncharacterized protein</fullName>
    </submittedName>
</protein>
<gene>
    <name evidence="3" type="ORF">B7C51_09330</name>
</gene>
<evidence type="ECO:0000313" key="4">
    <source>
        <dbReference type="Proteomes" id="UP000192727"/>
    </source>
</evidence>
<feature type="compositionally biased region" description="Basic and acidic residues" evidence="2">
    <location>
        <begin position="81"/>
        <end position="95"/>
    </location>
</feature>
<sequence>MSVEIPISLINIRRIQQLNEEDFELRREIEFHEEKIEEHQNKLKKIRENLEYNRVERELHKKLANRESDELPRAFVPYRETNQRSERPKQNRNLSEKKLALKKALESVFTGDECLNIREIMEKLKSHGIEWRTYPLAFQELTKSGFLIRQDRGMYGLNRE</sequence>
<evidence type="ECO:0000313" key="3">
    <source>
        <dbReference type="EMBL" id="ARF67989.1"/>
    </source>
</evidence>
<feature type="region of interest" description="Disordered" evidence="2">
    <location>
        <begin position="74"/>
        <end position="95"/>
    </location>
</feature>
<evidence type="ECO:0000256" key="2">
    <source>
        <dbReference type="SAM" id="MobiDB-lite"/>
    </source>
</evidence>
<dbReference type="RefSeq" id="WP_083039783.1">
    <property type="nucleotide sequence ID" value="NZ_CP020557.1"/>
</dbReference>
<dbReference type="AlphaFoldDB" id="A0A1V0URT1"/>
<feature type="coiled-coil region" evidence="1">
    <location>
        <begin position="15"/>
        <end position="56"/>
    </location>
</feature>
<keyword evidence="1" id="KW-0175">Coiled coil</keyword>
<accession>A0A1V0URT1</accession>
<name>A0A1V0URT1_9BACL</name>
<reference evidence="3 4" key="1">
    <citation type="submission" date="2017-03" db="EMBL/GenBank/DDBJ databases">
        <title>Paenibacillus larvae genome sequencing.</title>
        <authorList>
            <person name="Dingman D.W."/>
        </authorList>
    </citation>
    <scope>NUCLEOTIDE SEQUENCE [LARGE SCALE GENOMIC DNA]</scope>
    <source>
        <strain evidence="3 4">SAG 10367</strain>
    </source>
</reference>
<organism evidence="3 4">
    <name type="scientific">Paenibacillus larvae subsp. pulvifaciens</name>
    <dbReference type="NCBI Taxonomy" id="1477"/>
    <lineage>
        <taxon>Bacteria</taxon>
        <taxon>Bacillati</taxon>
        <taxon>Bacillota</taxon>
        <taxon>Bacilli</taxon>
        <taxon>Bacillales</taxon>
        <taxon>Paenibacillaceae</taxon>
        <taxon>Paenibacillus</taxon>
    </lineage>
</organism>
<proteinExistence type="predicted"/>